<name>A0ABQ7S8M3_9ACAR</name>
<comment type="caution">
    <text evidence="2">The sequence shown here is derived from an EMBL/GenBank/DDBJ whole genome shotgun (WGS) entry which is preliminary data.</text>
</comment>
<sequence>MPVIIPTTTEQAGTFEMKQRNDDIRQHRQPQWLVVVCLIMWSTMILCGPNNMSVGVRIAAAPSRRPHEVPQANLSSVNDDLIARLPGQMNNVSFKQYSGYVPANLAGDQMAHYVLVESESSPDEAPLVLWLQGGPGCSSLLGYFNEHGPFKVSPNGQQLVDNEYSWNKVANVLYLDTPANVGYSYYRERRSFGHSRRHNTNNNLTTTTHYNSDDTLALSNYVALRNFFTKFPALKRNKLYLMGEGYAGILLTTLGVLLNADSSIHLSGLALGNAYVDRQLSRNVSVLFGYHRGLYGQSTWRNLSLHCCAGREPALDVCNFGDNLSTSERAADKLCAQALDMAVSYELDATLNKYNVLADCKQQQQQQLRQLSSSSSNDDDDDDIRYSLECVDHSAIGAYLARADVRQALHIPAQLMAWNECTLLANYEQIYSDIRQQMRTLLASPRKLRFMLYSGDVHIGDTNFWVNELFVDQVASEQRLKLLSDYRPWKAESRSDQRRQQVAGYVKHYDGLVFMTIKGAGMFVATDRPQWALEFFTRFVESSHPTTTTMIETTHRDENNNGLDGLFTY</sequence>
<dbReference type="PANTHER" id="PTHR11802">
    <property type="entry name" value="SERINE PROTEASE FAMILY S10 SERINE CARBOXYPEPTIDASE"/>
    <property type="match status" value="1"/>
</dbReference>
<gene>
    <name evidence="2" type="primary">CTSA</name>
    <name evidence="2" type="ORF">GZH46_01749</name>
</gene>
<dbReference type="PRINTS" id="PR00724">
    <property type="entry name" value="CRBOXYPTASEC"/>
</dbReference>
<dbReference type="SUPFAM" id="SSF53474">
    <property type="entry name" value="alpha/beta-Hydrolases"/>
    <property type="match status" value="1"/>
</dbReference>
<protein>
    <submittedName>
        <fullName evidence="2">Lysosomal protective protein</fullName>
    </submittedName>
</protein>
<dbReference type="PANTHER" id="PTHR11802:SF201">
    <property type="entry name" value="CARBOXYPEPTIDASE"/>
    <property type="match status" value="1"/>
</dbReference>
<dbReference type="Gene3D" id="3.40.50.1820">
    <property type="entry name" value="alpha/beta hydrolase"/>
    <property type="match status" value="1"/>
</dbReference>
<accession>A0ABQ7S8M3</accession>
<dbReference type="InterPro" id="IPR001563">
    <property type="entry name" value="Peptidase_S10"/>
</dbReference>
<dbReference type="Pfam" id="PF00450">
    <property type="entry name" value="Peptidase_S10"/>
    <property type="match status" value="1"/>
</dbReference>
<dbReference type="Proteomes" id="UP000825002">
    <property type="component" value="Unassembled WGS sequence"/>
</dbReference>
<evidence type="ECO:0000313" key="3">
    <source>
        <dbReference type="Proteomes" id="UP000825002"/>
    </source>
</evidence>
<reference evidence="2 3" key="1">
    <citation type="submission" date="2020-10" db="EMBL/GenBank/DDBJ databases">
        <authorList>
            <person name="Klimov P.B."/>
            <person name="Dyachkov S.M."/>
            <person name="Chetverikov P.E."/>
        </authorList>
    </citation>
    <scope>NUCLEOTIDE SEQUENCE [LARGE SCALE GENOMIC DNA]</scope>
    <source>
        <strain evidence="2">BMOC 18-1129-001#AD2665</strain>
        <tissue evidence="2">Entire mites</tissue>
    </source>
</reference>
<dbReference type="InterPro" id="IPR029058">
    <property type="entry name" value="AB_hydrolase_fold"/>
</dbReference>
<comment type="similarity">
    <text evidence="1">Belongs to the peptidase S10 family.</text>
</comment>
<proteinExistence type="inferred from homology"/>
<evidence type="ECO:0000256" key="1">
    <source>
        <dbReference type="ARBA" id="ARBA00009431"/>
    </source>
</evidence>
<dbReference type="EMBL" id="JAIFTH010000364">
    <property type="protein sequence ID" value="KAG9509721.1"/>
    <property type="molecule type" value="Genomic_DNA"/>
</dbReference>
<evidence type="ECO:0000313" key="2">
    <source>
        <dbReference type="EMBL" id="KAG9509721.1"/>
    </source>
</evidence>
<organism evidence="2 3">
    <name type="scientific">Fragariocoptes setiger</name>
    <dbReference type="NCBI Taxonomy" id="1670756"/>
    <lineage>
        <taxon>Eukaryota</taxon>
        <taxon>Metazoa</taxon>
        <taxon>Ecdysozoa</taxon>
        <taxon>Arthropoda</taxon>
        <taxon>Chelicerata</taxon>
        <taxon>Arachnida</taxon>
        <taxon>Acari</taxon>
        <taxon>Acariformes</taxon>
        <taxon>Trombidiformes</taxon>
        <taxon>Prostigmata</taxon>
        <taxon>Eupodina</taxon>
        <taxon>Eriophyoidea</taxon>
        <taxon>Phytoptidae</taxon>
        <taxon>Fragariocoptes</taxon>
    </lineage>
</organism>
<keyword evidence="3" id="KW-1185">Reference proteome</keyword>